<gene>
    <name evidence="2" type="ORF">RRG08_059625</name>
</gene>
<proteinExistence type="predicted"/>
<accession>A0AAE0YSY2</accession>
<feature type="region of interest" description="Disordered" evidence="1">
    <location>
        <begin position="186"/>
        <end position="205"/>
    </location>
</feature>
<protein>
    <submittedName>
        <fullName evidence="2">Uncharacterized protein</fullName>
    </submittedName>
</protein>
<dbReference type="Proteomes" id="UP001283361">
    <property type="component" value="Unassembled WGS sequence"/>
</dbReference>
<dbReference type="AlphaFoldDB" id="A0AAE0YSY2"/>
<evidence type="ECO:0000313" key="2">
    <source>
        <dbReference type="EMBL" id="KAK3756457.1"/>
    </source>
</evidence>
<dbReference type="EMBL" id="JAWDGP010005512">
    <property type="protein sequence ID" value="KAK3756457.1"/>
    <property type="molecule type" value="Genomic_DNA"/>
</dbReference>
<name>A0AAE0YSY2_9GAST</name>
<sequence>MADNYDVKVNGVRWLPSGLKSVLGLVETSHTAFPWTMTQLMRNTTAGNTTLFLTTGCAVPKDEQSMPPLRTKTRLELGGFIGFSTSEHSRDWLNKQTDWSRALLSDLFLGRRWLMQMGGAAEKFGISIQYCTSYSRHILQSVVIPSVTQARVSSDYRPGNDQFKIGITAMFVDALNLAPSKDTFWSTGNQPGNPYHQDSWNDASP</sequence>
<reference evidence="2" key="1">
    <citation type="journal article" date="2023" name="G3 (Bethesda)">
        <title>A reference genome for the long-term kleptoplast-retaining sea slug Elysia crispata morphotype clarki.</title>
        <authorList>
            <person name="Eastman K.E."/>
            <person name="Pendleton A.L."/>
            <person name="Shaikh M.A."/>
            <person name="Suttiyut T."/>
            <person name="Ogas R."/>
            <person name="Tomko P."/>
            <person name="Gavelis G."/>
            <person name="Widhalm J.R."/>
            <person name="Wisecaver J.H."/>
        </authorList>
    </citation>
    <scope>NUCLEOTIDE SEQUENCE</scope>
    <source>
        <strain evidence="2">ECLA1</strain>
    </source>
</reference>
<evidence type="ECO:0000313" key="3">
    <source>
        <dbReference type="Proteomes" id="UP001283361"/>
    </source>
</evidence>
<organism evidence="2 3">
    <name type="scientific">Elysia crispata</name>
    <name type="common">lettuce slug</name>
    <dbReference type="NCBI Taxonomy" id="231223"/>
    <lineage>
        <taxon>Eukaryota</taxon>
        <taxon>Metazoa</taxon>
        <taxon>Spiralia</taxon>
        <taxon>Lophotrochozoa</taxon>
        <taxon>Mollusca</taxon>
        <taxon>Gastropoda</taxon>
        <taxon>Heterobranchia</taxon>
        <taxon>Euthyneura</taxon>
        <taxon>Panpulmonata</taxon>
        <taxon>Sacoglossa</taxon>
        <taxon>Placobranchoidea</taxon>
        <taxon>Plakobranchidae</taxon>
        <taxon>Elysia</taxon>
    </lineage>
</organism>
<keyword evidence="3" id="KW-1185">Reference proteome</keyword>
<evidence type="ECO:0000256" key="1">
    <source>
        <dbReference type="SAM" id="MobiDB-lite"/>
    </source>
</evidence>
<comment type="caution">
    <text evidence="2">The sequence shown here is derived from an EMBL/GenBank/DDBJ whole genome shotgun (WGS) entry which is preliminary data.</text>
</comment>